<dbReference type="InterPro" id="IPR001781">
    <property type="entry name" value="Znf_LIM"/>
</dbReference>
<evidence type="ECO:0000256" key="8">
    <source>
        <dbReference type="ARBA" id="ARBA00022827"/>
    </source>
</evidence>
<evidence type="ECO:0000256" key="3">
    <source>
        <dbReference type="ARBA" id="ARBA00008223"/>
    </source>
</evidence>
<protein>
    <recommendedName>
        <fullName evidence="4">F-actin monooxygenase</fullName>
        <ecNumber evidence="4">1.14.13.225</ecNumber>
    </recommendedName>
</protein>
<evidence type="ECO:0000256" key="10">
    <source>
        <dbReference type="ARBA" id="ARBA00022857"/>
    </source>
</evidence>
<accession>H2ZHW1</accession>
<dbReference type="EC" id="1.14.13.225" evidence="4"/>
<keyword evidence="11" id="KW-0560">Oxidoreductase</keyword>
<evidence type="ECO:0000256" key="9">
    <source>
        <dbReference type="ARBA" id="ARBA00022833"/>
    </source>
</evidence>
<dbReference type="InterPro" id="IPR002938">
    <property type="entry name" value="FAD-bd"/>
</dbReference>
<dbReference type="GO" id="GO:0071949">
    <property type="term" value="F:FAD binding"/>
    <property type="evidence" value="ECO:0007669"/>
    <property type="project" value="InterPro"/>
</dbReference>
<evidence type="ECO:0000256" key="2">
    <source>
        <dbReference type="ARBA" id="ARBA00004496"/>
    </source>
</evidence>
<keyword evidence="14" id="KW-0009">Actin-binding</keyword>
<comment type="similarity">
    <text evidence="3">Belongs to the Mical family.</text>
</comment>
<dbReference type="PRINTS" id="PR00420">
    <property type="entry name" value="RNGMNOXGNASE"/>
</dbReference>
<evidence type="ECO:0000256" key="12">
    <source>
        <dbReference type="ARBA" id="ARBA00023033"/>
    </source>
</evidence>
<proteinExistence type="inferred from homology"/>
<dbReference type="GO" id="GO:0003779">
    <property type="term" value="F:actin binding"/>
    <property type="evidence" value="ECO:0007669"/>
    <property type="project" value="UniProtKB-KW"/>
</dbReference>
<dbReference type="CDD" id="cd09439">
    <property type="entry name" value="LIM_Mical"/>
    <property type="match status" value="1"/>
</dbReference>
<dbReference type="InterPro" id="IPR001715">
    <property type="entry name" value="CH_dom"/>
</dbReference>
<name>H2ZHW1_CIOSA</name>
<dbReference type="SUPFAM" id="SSF47576">
    <property type="entry name" value="Calponin-homology domain, CH-domain"/>
    <property type="match status" value="1"/>
</dbReference>
<keyword evidence="13 16" id="KW-0440">LIM domain</keyword>
<evidence type="ECO:0000256" key="11">
    <source>
        <dbReference type="ARBA" id="ARBA00023002"/>
    </source>
</evidence>
<evidence type="ECO:0000256" key="13">
    <source>
        <dbReference type="ARBA" id="ARBA00023038"/>
    </source>
</evidence>
<dbReference type="Pfam" id="PF00307">
    <property type="entry name" value="CH"/>
    <property type="match status" value="1"/>
</dbReference>
<dbReference type="Proteomes" id="UP000007875">
    <property type="component" value="Unassembled WGS sequence"/>
</dbReference>
<dbReference type="Ensembl" id="ENSCSAVT00000017364.1">
    <property type="protein sequence ID" value="ENSCSAVP00000017177.1"/>
    <property type="gene ID" value="ENSCSAVG00000010110.1"/>
</dbReference>
<dbReference type="SMART" id="SM00033">
    <property type="entry name" value="CH"/>
    <property type="match status" value="1"/>
</dbReference>
<keyword evidence="9 16" id="KW-0862">Zinc</keyword>
<dbReference type="PROSITE" id="PS50023">
    <property type="entry name" value="LIM_DOMAIN_2"/>
    <property type="match status" value="1"/>
</dbReference>
<dbReference type="Gene3D" id="2.10.110.10">
    <property type="entry name" value="Cysteine Rich Protein"/>
    <property type="match status" value="1"/>
</dbReference>
<reference evidence="21" key="1">
    <citation type="submission" date="2003-08" db="EMBL/GenBank/DDBJ databases">
        <authorList>
            <person name="Birren B."/>
            <person name="Nusbaum C."/>
            <person name="Abebe A."/>
            <person name="Abouelleil A."/>
            <person name="Adekoya E."/>
            <person name="Ait-zahra M."/>
            <person name="Allen N."/>
            <person name="Allen T."/>
            <person name="An P."/>
            <person name="Anderson M."/>
            <person name="Anderson S."/>
            <person name="Arachchi H."/>
            <person name="Armbruster J."/>
            <person name="Bachantsang P."/>
            <person name="Baldwin J."/>
            <person name="Barry A."/>
            <person name="Bayul T."/>
            <person name="Blitshsteyn B."/>
            <person name="Bloom T."/>
            <person name="Blye J."/>
            <person name="Boguslavskiy L."/>
            <person name="Borowsky M."/>
            <person name="Boukhgalter B."/>
            <person name="Brunache A."/>
            <person name="Butler J."/>
            <person name="Calixte N."/>
            <person name="Calvo S."/>
            <person name="Camarata J."/>
            <person name="Campo K."/>
            <person name="Chang J."/>
            <person name="Cheshatsang Y."/>
            <person name="Citroen M."/>
            <person name="Collymore A."/>
            <person name="Considine T."/>
            <person name="Cook A."/>
            <person name="Cooke P."/>
            <person name="Corum B."/>
            <person name="Cuomo C."/>
            <person name="David R."/>
            <person name="Dawoe T."/>
            <person name="Degray S."/>
            <person name="Dodge S."/>
            <person name="Dooley K."/>
            <person name="Dorje P."/>
            <person name="Dorjee K."/>
            <person name="Dorris L."/>
            <person name="Duffey N."/>
            <person name="Dupes A."/>
            <person name="Elkins T."/>
            <person name="Engels R."/>
            <person name="Erickson J."/>
            <person name="Farina A."/>
            <person name="Faro S."/>
            <person name="Ferreira P."/>
            <person name="Fischer H."/>
            <person name="Fitzgerald M."/>
            <person name="Foley K."/>
            <person name="Gage D."/>
            <person name="Galagan J."/>
            <person name="Gearin G."/>
            <person name="Gnerre S."/>
            <person name="Gnirke A."/>
            <person name="Goyette A."/>
            <person name="Graham J."/>
            <person name="Grandbois E."/>
            <person name="Gyaltsen K."/>
            <person name="Hafez N."/>
            <person name="Hagopian D."/>
            <person name="Hagos B."/>
            <person name="Hall J."/>
            <person name="Hatcher B."/>
            <person name="Heller A."/>
            <person name="Higgins H."/>
            <person name="Honan T."/>
            <person name="Horn A."/>
            <person name="Houde N."/>
            <person name="Hughes L."/>
            <person name="Hulme W."/>
            <person name="Husby E."/>
            <person name="Iliev I."/>
            <person name="Jaffe D."/>
            <person name="Jones C."/>
            <person name="Kamal M."/>
            <person name="Kamat A."/>
            <person name="Kamvysselis M."/>
            <person name="Karlsson E."/>
            <person name="Kells C."/>
            <person name="Kieu A."/>
            <person name="Kisner P."/>
            <person name="Kodira C."/>
            <person name="Kulbokas E."/>
            <person name="Labutti K."/>
            <person name="Lama D."/>
            <person name="Landers T."/>
            <person name="Leger J."/>
            <person name="Levine S."/>
            <person name="Lewis D."/>
            <person name="Lewis T."/>
            <person name="Lindblad-toh K."/>
            <person name="Liu X."/>
            <person name="Lokyitsang T."/>
            <person name="Lokyitsang Y."/>
            <person name="Lucien O."/>
            <person name="Lui A."/>
            <person name="Ma L.J."/>
            <person name="Mabbitt R."/>
            <person name="Macdonald J."/>
            <person name="Maclean C."/>
            <person name="Major J."/>
            <person name="Manning J."/>
            <person name="Marabella R."/>
            <person name="Maru K."/>
            <person name="Matthews C."/>
            <person name="Mauceli E."/>
            <person name="Mccarthy M."/>
            <person name="Mcdonough S."/>
            <person name="Mcghee T."/>
            <person name="Meldrim J."/>
            <person name="Meneus L."/>
            <person name="Mesirov J."/>
            <person name="Mihalev A."/>
            <person name="Mihova T."/>
            <person name="Mikkelsen T."/>
            <person name="Mlenga V."/>
            <person name="Moru K."/>
            <person name="Mozes J."/>
            <person name="Mulrain L."/>
            <person name="Munson G."/>
            <person name="Naylor J."/>
            <person name="Newes C."/>
            <person name="Nguyen C."/>
            <person name="Nguyen N."/>
            <person name="Nguyen T."/>
            <person name="Nicol R."/>
            <person name="Nielsen C."/>
            <person name="Nizzari M."/>
            <person name="Norbu C."/>
            <person name="Norbu N."/>
            <person name="O'donnell P."/>
            <person name="Okoawo O."/>
            <person name="O'leary S."/>
            <person name="Omotosho B."/>
            <person name="O'neill K."/>
            <person name="Osman S."/>
            <person name="Parker S."/>
            <person name="Perrin D."/>
            <person name="Phunkhang P."/>
            <person name="Piqani B."/>
            <person name="Purcell S."/>
            <person name="Rachupka T."/>
            <person name="Ramasamy U."/>
            <person name="Rameau R."/>
            <person name="Ray V."/>
            <person name="Raymond C."/>
            <person name="Retta R."/>
            <person name="Richardson S."/>
            <person name="Rise C."/>
            <person name="Rodriguez J."/>
            <person name="Rogers J."/>
            <person name="Rogov P."/>
            <person name="Rutman M."/>
            <person name="Schupbach R."/>
            <person name="Seaman C."/>
            <person name="Settipalli S."/>
            <person name="Sharpe T."/>
            <person name="Sheridan J."/>
            <person name="Sherpa N."/>
            <person name="Shi J."/>
            <person name="Smirnov S."/>
            <person name="Smith C."/>
            <person name="Sougnez C."/>
            <person name="Spencer B."/>
            <person name="Stalker J."/>
            <person name="Stange-thomann N."/>
            <person name="Stavropoulos S."/>
            <person name="Stetson K."/>
            <person name="Stone C."/>
            <person name="Stone S."/>
            <person name="Stubbs M."/>
            <person name="Talamas J."/>
            <person name="Tchuinga P."/>
            <person name="Tenzing P."/>
            <person name="Tesfaye S."/>
            <person name="Theodore J."/>
            <person name="Thoulutsang Y."/>
            <person name="Topham K."/>
            <person name="Towey S."/>
            <person name="Tsamla T."/>
            <person name="Tsomo N."/>
            <person name="Vallee D."/>
            <person name="Vassiliev H."/>
            <person name="Venkataraman V."/>
            <person name="Vinson J."/>
            <person name="Vo A."/>
            <person name="Wade C."/>
            <person name="Wang S."/>
            <person name="Wangchuk T."/>
            <person name="Wangdi T."/>
            <person name="Whittaker C."/>
            <person name="Wilkinson J."/>
            <person name="Wu Y."/>
            <person name="Wyman D."/>
            <person name="Yadav S."/>
            <person name="Yang S."/>
            <person name="Yang X."/>
            <person name="Yeager S."/>
            <person name="Yee E."/>
            <person name="Young G."/>
            <person name="Zainoun J."/>
            <person name="Zembeck L."/>
            <person name="Zimmer A."/>
            <person name="Zody M."/>
            <person name="Lander E."/>
        </authorList>
    </citation>
    <scope>NUCLEOTIDE SEQUENCE [LARGE SCALE GENOMIC DNA]</scope>
</reference>
<dbReference type="Gene3D" id="3.50.50.60">
    <property type="entry name" value="FAD/NAD(P)-binding domain"/>
    <property type="match status" value="1"/>
</dbReference>
<dbReference type="InterPro" id="IPR050540">
    <property type="entry name" value="F-actin_Monoox_Mical"/>
</dbReference>
<evidence type="ECO:0000256" key="15">
    <source>
        <dbReference type="ARBA" id="ARBA00049522"/>
    </source>
</evidence>
<evidence type="ECO:0000256" key="17">
    <source>
        <dbReference type="SAM" id="MobiDB-lite"/>
    </source>
</evidence>
<reference evidence="20" key="2">
    <citation type="submission" date="2025-08" db="UniProtKB">
        <authorList>
            <consortium name="Ensembl"/>
        </authorList>
    </citation>
    <scope>IDENTIFICATION</scope>
</reference>
<dbReference type="GO" id="GO:0120501">
    <property type="term" value="F:F-actin monooxygenase activity"/>
    <property type="evidence" value="ECO:0007669"/>
    <property type="project" value="UniProtKB-EC"/>
</dbReference>
<comment type="cofactor">
    <cofactor evidence="1">
        <name>FAD</name>
        <dbReference type="ChEBI" id="CHEBI:57692"/>
    </cofactor>
</comment>
<dbReference type="InterPro" id="IPR036872">
    <property type="entry name" value="CH_dom_sf"/>
</dbReference>
<dbReference type="Gene3D" id="1.10.418.10">
    <property type="entry name" value="Calponin-like domain"/>
    <property type="match status" value="1"/>
</dbReference>
<comment type="catalytic activity">
    <reaction evidence="15">
        <text>L-methionyl-[F-actin] + NADPH + O2 + H(+) = L-methionyl-(R)-S-oxide-[F-actin] + NADP(+) + H2O</text>
        <dbReference type="Rhea" id="RHEA:51308"/>
        <dbReference type="Rhea" id="RHEA-COMP:12953"/>
        <dbReference type="Rhea" id="RHEA-COMP:12956"/>
        <dbReference type="ChEBI" id="CHEBI:15377"/>
        <dbReference type="ChEBI" id="CHEBI:15378"/>
        <dbReference type="ChEBI" id="CHEBI:15379"/>
        <dbReference type="ChEBI" id="CHEBI:16044"/>
        <dbReference type="ChEBI" id="CHEBI:45764"/>
        <dbReference type="ChEBI" id="CHEBI:57783"/>
        <dbReference type="ChEBI" id="CHEBI:58349"/>
        <dbReference type="EC" id="1.14.13.225"/>
    </reaction>
</comment>
<keyword evidence="12" id="KW-0503">Monooxygenase</keyword>
<feature type="domain" description="LIM zinc-binding" evidence="19">
    <location>
        <begin position="777"/>
        <end position="839"/>
    </location>
</feature>
<dbReference type="Pfam" id="PF00412">
    <property type="entry name" value="LIM"/>
    <property type="match status" value="1"/>
</dbReference>
<evidence type="ECO:0000256" key="4">
    <source>
        <dbReference type="ARBA" id="ARBA00012709"/>
    </source>
</evidence>
<evidence type="ECO:0000259" key="19">
    <source>
        <dbReference type="PROSITE" id="PS50023"/>
    </source>
</evidence>
<dbReference type="PROSITE" id="PS00478">
    <property type="entry name" value="LIM_DOMAIN_1"/>
    <property type="match status" value="1"/>
</dbReference>
<dbReference type="InterPro" id="IPR057494">
    <property type="entry name" value="Rossman_Mical"/>
</dbReference>
<dbReference type="SMART" id="SM00132">
    <property type="entry name" value="LIM"/>
    <property type="match status" value="1"/>
</dbReference>
<evidence type="ECO:0000256" key="6">
    <source>
        <dbReference type="ARBA" id="ARBA00022630"/>
    </source>
</evidence>
<evidence type="ECO:0000256" key="16">
    <source>
        <dbReference type="PROSITE-ProRule" id="PRU00125"/>
    </source>
</evidence>
<evidence type="ECO:0000313" key="20">
    <source>
        <dbReference type="Ensembl" id="ENSCSAVP00000017177.1"/>
    </source>
</evidence>
<keyword evidence="10" id="KW-0521">NADP</keyword>
<evidence type="ECO:0000256" key="5">
    <source>
        <dbReference type="ARBA" id="ARBA00022490"/>
    </source>
</evidence>
<dbReference type="CDD" id="cd22198">
    <property type="entry name" value="CH_MICAL_EHBP-like"/>
    <property type="match status" value="1"/>
</dbReference>
<feature type="region of interest" description="Disordered" evidence="17">
    <location>
        <begin position="638"/>
        <end position="658"/>
    </location>
</feature>
<evidence type="ECO:0000256" key="1">
    <source>
        <dbReference type="ARBA" id="ARBA00001974"/>
    </source>
</evidence>
<keyword evidence="6" id="KW-0285">Flavoprotein</keyword>
<evidence type="ECO:0000313" key="21">
    <source>
        <dbReference type="Proteomes" id="UP000007875"/>
    </source>
</evidence>
<dbReference type="GO" id="GO:0046872">
    <property type="term" value="F:metal ion binding"/>
    <property type="evidence" value="ECO:0007669"/>
    <property type="project" value="UniProtKB-KW"/>
</dbReference>
<organism evidence="20 21">
    <name type="scientific">Ciona savignyi</name>
    <name type="common">Pacific transparent sea squirt</name>
    <dbReference type="NCBI Taxonomy" id="51511"/>
    <lineage>
        <taxon>Eukaryota</taxon>
        <taxon>Metazoa</taxon>
        <taxon>Chordata</taxon>
        <taxon>Tunicata</taxon>
        <taxon>Ascidiacea</taxon>
        <taxon>Phlebobranchia</taxon>
        <taxon>Cionidae</taxon>
        <taxon>Ciona</taxon>
    </lineage>
</organism>
<keyword evidence="5" id="KW-0963">Cytoplasm</keyword>
<comment type="subcellular location">
    <subcellularLocation>
        <location evidence="2">Cytoplasm</location>
    </subcellularLocation>
</comment>
<dbReference type="Pfam" id="PF01494">
    <property type="entry name" value="FAD_binding_3"/>
    <property type="match status" value="1"/>
</dbReference>
<dbReference type="PANTHER" id="PTHR23167">
    <property type="entry name" value="CALPONIN HOMOLOGY DOMAIN-CONTAINING PROTEIN DDB_G0272472-RELATED"/>
    <property type="match status" value="1"/>
</dbReference>
<dbReference type="eggNOG" id="KOG1700">
    <property type="taxonomic scope" value="Eukaryota"/>
</dbReference>
<evidence type="ECO:0000256" key="14">
    <source>
        <dbReference type="ARBA" id="ARBA00023203"/>
    </source>
</evidence>
<dbReference type="InterPro" id="IPR036188">
    <property type="entry name" value="FAD/NAD-bd_sf"/>
</dbReference>
<dbReference type="PANTHER" id="PTHR23167:SF54">
    <property type="entry name" value="[F-ACTIN]-MONOOXYGENASE MICAL"/>
    <property type="match status" value="1"/>
</dbReference>
<dbReference type="STRING" id="51511.ENSCSAVP00000017177"/>
<dbReference type="PROSITE" id="PS50021">
    <property type="entry name" value="CH"/>
    <property type="match status" value="1"/>
</dbReference>
<evidence type="ECO:0000256" key="7">
    <source>
        <dbReference type="ARBA" id="ARBA00022723"/>
    </source>
</evidence>
<dbReference type="Pfam" id="PF25413">
    <property type="entry name" value="Rossman_Mical"/>
    <property type="match status" value="1"/>
</dbReference>
<dbReference type="InParanoid" id="H2ZHW1"/>
<feature type="compositionally biased region" description="Basic and acidic residues" evidence="17">
    <location>
        <begin position="640"/>
        <end position="649"/>
    </location>
</feature>
<feature type="domain" description="Calponin-homology (CH)" evidence="18">
    <location>
        <begin position="526"/>
        <end position="632"/>
    </location>
</feature>
<evidence type="ECO:0000259" key="18">
    <source>
        <dbReference type="PROSITE" id="PS50021"/>
    </source>
</evidence>
<reference evidence="20" key="3">
    <citation type="submission" date="2025-09" db="UniProtKB">
        <authorList>
            <consortium name="Ensembl"/>
        </authorList>
    </citation>
    <scope>IDENTIFICATION</scope>
</reference>
<dbReference type="GO" id="GO:0005737">
    <property type="term" value="C:cytoplasm"/>
    <property type="evidence" value="ECO:0007669"/>
    <property type="project" value="UniProtKB-SubCell"/>
</dbReference>
<keyword evidence="21" id="KW-1185">Reference proteome</keyword>
<dbReference type="OMA" id="WAFLEVL"/>
<dbReference type="SUPFAM" id="SSF57716">
    <property type="entry name" value="Glucocorticoid receptor-like (DNA-binding domain)"/>
    <property type="match status" value="2"/>
</dbReference>
<sequence>MFNSFIQAQTCIQVFSTFHELCTAIRLDYPPPHCSTAQTSFYPRLKAALSSHWKAKSLFDKLDKRFLSKEYFADQRSHKAGGFRAAQDLKVLIIGAGPCGLRTAIEMACLGAKTVVLEKRDNFSRNNVLHLWPYIITDLKTLGAKKIYGQFCSGAIDHISIRQLQLILLKLTLLLGVEIIVNVSFEGLCPPTSSQVFADGWTARVIPDNHTISNYEFDVVVGADGKRNTLQGFTRKEFRGKLAIGLTVNFINRRTTAEAKVEEISGVAYIFNQHFFKDLQSSTGIDLENIVYYKGDTHYFVMTAKKHSLISKGVLKQDSENTNELLCYSNIDQKALMQYAREAADFSTNHQLPDLEFAINQFAQPDIALFDFTCMYAAENAALFREVNGQKLLSCLVGDSLLEPFWPMGTGCARGFFAAFDLVWMTRQLAMKRRNSNNSVELSVLAERESIYRVLHQTTPSNTMKKHQNYTIDPNTRYVNLNLKAVHVDQVKTLYLTDREVATPTDPDDATPMVVDQPEPSTDVQLSMIRPILSWCQSTTKGYAGVDVQDLTSSWKSGLALCALVHRFRPDLIQWAELDYMDVEANNQLAFDVAEQNLGISPVMTGKEMANCSEVDRLVMLTYISQFYEVFKNETPSKLGPDDKGEKGETPTSPGGVSSPIGIINRFTSRFKRSLHVIGDVSQNHRSERKQRKQAKVQICAQLYSFFFFLTPVTQETSAKVTQGKSNRVSALSDQLIFNLQKNAVSFFLQIIEFLDISTHFFYIFGDLKLFFPLFFDRCYFCKQRVYIVERLSFEGFFFHRHCFVCSHCGTTLRRSGYEFDSESGKFFCSAHYLAHSGAFKQTKHRQTAATEMKESESED</sequence>
<dbReference type="GeneTree" id="ENSGT00940000155580"/>
<keyword evidence="8" id="KW-0274">FAD</keyword>
<keyword evidence="7 16" id="KW-0479">Metal-binding</keyword>
<dbReference type="SUPFAM" id="SSF51905">
    <property type="entry name" value="FAD/NAD(P)-binding domain"/>
    <property type="match status" value="1"/>
</dbReference>
<dbReference type="AlphaFoldDB" id="H2ZHW1"/>